<accession>A0A1S3IP75</accession>
<organism evidence="2 3">
    <name type="scientific">Lingula anatina</name>
    <name type="common">Brachiopod</name>
    <name type="synonym">Lingula unguis</name>
    <dbReference type="NCBI Taxonomy" id="7574"/>
    <lineage>
        <taxon>Eukaryota</taxon>
        <taxon>Metazoa</taxon>
        <taxon>Spiralia</taxon>
        <taxon>Lophotrochozoa</taxon>
        <taxon>Brachiopoda</taxon>
        <taxon>Linguliformea</taxon>
        <taxon>Lingulata</taxon>
        <taxon>Lingulida</taxon>
        <taxon>Linguloidea</taxon>
        <taxon>Lingulidae</taxon>
        <taxon>Lingula</taxon>
    </lineage>
</organism>
<proteinExistence type="predicted"/>
<dbReference type="AlphaFoldDB" id="A0A1S3IP75"/>
<reference evidence="3" key="1">
    <citation type="submission" date="2025-08" db="UniProtKB">
        <authorList>
            <consortium name="RefSeq"/>
        </authorList>
    </citation>
    <scope>IDENTIFICATION</scope>
    <source>
        <tissue evidence="3">Gonads</tissue>
    </source>
</reference>
<evidence type="ECO:0000256" key="1">
    <source>
        <dbReference type="SAM" id="MobiDB-lite"/>
    </source>
</evidence>
<dbReference type="Proteomes" id="UP000085678">
    <property type="component" value="Unplaced"/>
</dbReference>
<name>A0A1S3IP75_LINAN</name>
<protein>
    <submittedName>
        <fullName evidence="3">Uncharacterized protein LOC106165828</fullName>
    </submittedName>
</protein>
<dbReference type="KEGG" id="lak:106165828"/>
<gene>
    <name evidence="3" type="primary">LOC106165828</name>
</gene>
<feature type="compositionally biased region" description="Basic and acidic residues" evidence="1">
    <location>
        <begin position="323"/>
        <end position="340"/>
    </location>
</feature>
<evidence type="ECO:0000313" key="2">
    <source>
        <dbReference type="Proteomes" id="UP000085678"/>
    </source>
</evidence>
<dbReference type="GeneID" id="106165828"/>
<evidence type="ECO:0000313" key="3">
    <source>
        <dbReference type="RefSeq" id="XP_013400012.1"/>
    </source>
</evidence>
<dbReference type="RefSeq" id="XP_013400012.1">
    <property type="nucleotide sequence ID" value="XM_013544558.1"/>
</dbReference>
<sequence>MQFVEESVRACYWLNQSAFADTGRDGYNRFDLNFKESISRFWDSFTVPQMIQVQVHKDQVELQRRGCNGPYLRVPLTDMFFLHNHIGWLEKRIEDVDRDLYKSYSRLTVAIRRTELLSGLLRKLLDALDDKTNKRVDLSFLDSNGDECLPRGTRPDYSIRQHVHEFLKRLDVHWLPNLPLHVTLASNRNRHNYRGNSPMPHENRAPDFHSLAEYYAQEASHSETDSGLLRDSESPFPDSERHLANEFSEVSDRGRTQDFWNLVTVRSNSTNTEYVRTKCTGVQCNLTEEYPLWELPFQSKAATDQHIEIKKITFISTGTSTESDIHLESDTETDNDKNDSDTGTETDTETSNDINLDTVTEINSDITESEDSSETIASFPQSRNVVRRLIQRLRRN</sequence>
<dbReference type="InParanoid" id="A0A1S3IP75"/>
<feature type="region of interest" description="Disordered" evidence="1">
    <location>
        <begin position="323"/>
        <end position="355"/>
    </location>
</feature>
<feature type="region of interest" description="Disordered" evidence="1">
    <location>
        <begin position="221"/>
        <end position="240"/>
    </location>
</feature>
<keyword evidence="2" id="KW-1185">Reference proteome</keyword>